<comment type="similarity">
    <text evidence="4">Belongs to the metallo-beta-lactamase superfamily. Type III sulfatase family.</text>
</comment>
<evidence type="ECO:0000313" key="8">
    <source>
        <dbReference type="Proteomes" id="UP000573327"/>
    </source>
</evidence>
<dbReference type="Gene3D" id="3.60.15.30">
    <property type="entry name" value="Metallo-beta-lactamase domain"/>
    <property type="match status" value="1"/>
</dbReference>
<evidence type="ECO:0000256" key="3">
    <source>
        <dbReference type="ARBA" id="ARBA00022833"/>
    </source>
</evidence>
<protein>
    <submittedName>
        <fullName evidence="7">Alkyl sulfatase BDS1-like metallo-beta-lactamase superfamily hydrolase</fullName>
    </submittedName>
</protein>
<dbReference type="InterPro" id="IPR036527">
    <property type="entry name" value="SCP2_sterol-bd_dom_sf"/>
</dbReference>
<dbReference type="Pfam" id="PF14863">
    <property type="entry name" value="Alkyl_sulf_dimr"/>
    <property type="match status" value="1"/>
</dbReference>
<gene>
    <name evidence="7" type="ORF">F4556_004521</name>
</gene>
<evidence type="ECO:0000256" key="1">
    <source>
        <dbReference type="ARBA" id="ARBA00022723"/>
    </source>
</evidence>
<evidence type="ECO:0000259" key="6">
    <source>
        <dbReference type="SMART" id="SM00849"/>
    </source>
</evidence>
<sequence length="651" mass="69818">MSPLDRRGFVAATGAAAAALALNPLSAAAIGQSDGSNPTGGGSATATGGLPYDDRADFADAERGFVAALTPGVVKNAAGQVIWDNDAYAFLNGNGKAPKTANAGLWRQSQLTAKQGLFKVTERIYQVRGLDLSNMTIVEGDTGILVIDPLISAETAAAALGLYRAHRGDRKVTGLIYTHPHVDHFGGCRGVLPNGAGGVPILAPEGFMEHAVSENVYAGTAMTRRAGYMYGAQLPKGAAAQIGCGLGQNVSTGTIGLIPPTRYVARTGQTETLDGVRIEFQLTPGTEAHAEMNFLFPDLRAVCMAENATHTMHNIITLRGAQVRDARQWALYLGESAELFRDKVDVAFASHHWPTWGGEQITTLLEHQRDLYAYLHDQTLRMINQGLTGREIAEQIQLPPALNAVWANRGYYGSLSHNVKGIYQRYLGWFDGNPAHLWEHPPVEESKRYVRAMGGQRPALATALRFVHDGDLRFAATLLNHCVFADPADRRAKAELAKVYDTLGHATENAVWRNFYLTGAMELREGVKPATASTTGADMLMALTVEQLIDSVAIRVNGPRAWDLTLTMDWNLPALGRVWHLRLANGVLTHRSSTAPAADAGVSLTLTKPQLLGLLGGKGLDGVTVTGDTTLLTKLLGVLDKPDPNFAIVTP</sequence>
<accession>A0A7W7SGM6</accession>
<keyword evidence="8" id="KW-1185">Reference proteome</keyword>
<dbReference type="SUPFAM" id="SSF56281">
    <property type="entry name" value="Metallo-hydrolase/oxidoreductase"/>
    <property type="match status" value="1"/>
</dbReference>
<dbReference type="Proteomes" id="UP000573327">
    <property type="component" value="Unassembled WGS sequence"/>
</dbReference>
<dbReference type="EMBL" id="JACHJR010000001">
    <property type="protein sequence ID" value="MBB4948986.1"/>
    <property type="molecule type" value="Genomic_DNA"/>
</dbReference>
<dbReference type="SUPFAM" id="SSF55718">
    <property type="entry name" value="SCP-like"/>
    <property type="match status" value="1"/>
</dbReference>
<dbReference type="Gene3D" id="3.30.1050.10">
    <property type="entry name" value="SCP2 sterol-binding domain"/>
    <property type="match status" value="1"/>
</dbReference>
<name>A0A7W7SGM6_9ACTN</name>
<dbReference type="GO" id="GO:0046872">
    <property type="term" value="F:metal ion binding"/>
    <property type="evidence" value="ECO:0007669"/>
    <property type="project" value="UniProtKB-KW"/>
</dbReference>
<dbReference type="FunFam" id="3.60.15.30:FF:000001">
    <property type="entry name" value="Alkyl/aryl-sulfatase BDS1"/>
    <property type="match status" value="1"/>
</dbReference>
<dbReference type="InterPro" id="IPR029228">
    <property type="entry name" value="Alkyl_sulf_dimr"/>
</dbReference>
<dbReference type="PANTHER" id="PTHR43223:SF1">
    <property type="entry name" value="ALKYL_ARYL-SULFATASE BDS1"/>
    <property type="match status" value="1"/>
</dbReference>
<keyword evidence="1" id="KW-0479">Metal-binding</keyword>
<dbReference type="AlphaFoldDB" id="A0A7W7SGM6"/>
<dbReference type="InterPro" id="IPR029229">
    <property type="entry name" value="Alkyl_sulf_C"/>
</dbReference>
<dbReference type="GO" id="GO:0046983">
    <property type="term" value="F:protein dimerization activity"/>
    <property type="evidence" value="ECO:0007669"/>
    <property type="project" value="InterPro"/>
</dbReference>
<dbReference type="GO" id="GO:0018741">
    <property type="term" value="F:linear primary-alkylsulfatase activity"/>
    <property type="evidence" value="ECO:0007669"/>
    <property type="project" value="InterPro"/>
</dbReference>
<dbReference type="Pfam" id="PF14864">
    <property type="entry name" value="Alkyl_sulf_C"/>
    <property type="match status" value="1"/>
</dbReference>
<keyword evidence="2 7" id="KW-0378">Hydrolase</keyword>
<organism evidence="7 8">
    <name type="scientific">Kitasatospora gansuensis</name>
    <dbReference type="NCBI Taxonomy" id="258050"/>
    <lineage>
        <taxon>Bacteria</taxon>
        <taxon>Bacillati</taxon>
        <taxon>Actinomycetota</taxon>
        <taxon>Actinomycetes</taxon>
        <taxon>Kitasatosporales</taxon>
        <taxon>Streptomycetaceae</taxon>
        <taxon>Kitasatospora</taxon>
    </lineage>
</organism>
<dbReference type="GO" id="GO:0018909">
    <property type="term" value="P:dodecyl sulfate metabolic process"/>
    <property type="evidence" value="ECO:0007669"/>
    <property type="project" value="InterPro"/>
</dbReference>
<dbReference type="InterPro" id="IPR001279">
    <property type="entry name" value="Metallo-B-lactamas"/>
</dbReference>
<reference evidence="7 8" key="1">
    <citation type="submission" date="2020-08" db="EMBL/GenBank/DDBJ databases">
        <title>Sequencing the genomes of 1000 actinobacteria strains.</title>
        <authorList>
            <person name="Klenk H.-P."/>
        </authorList>
    </citation>
    <scope>NUCLEOTIDE SEQUENCE [LARGE SCALE GENOMIC DNA]</scope>
    <source>
        <strain evidence="7 8">DSM 44786</strain>
    </source>
</reference>
<dbReference type="PANTHER" id="PTHR43223">
    <property type="entry name" value="ALKYL/ARYL-SULFATASE"/>
    <property type="match status" value="1"/>
</dbReference>
<dbReference type="CDD" id="cd07710">
    <property type="entry name" value="arylsulfatase_Sdsa1-like_MBL-fold"/>
    <property type="match status" value="1"/>
</dbReference>
<dbReference type="InterPro" id="IPR036866">
    <property type="entry name" value="RibonucZ/Hydroxyglut_hydro"/>
</dbReference>
<evidence type="ECO:0000313" key="7">
    <source>
        <dbReference type="EMBL" id="MBB4948986.1"/>
    </source>
</evidence>
<feature type="signal peptide" evidence="5">
    <location>
        <begin position="1"/>
        <end position="27"/>
    </location>
</feature>
<proteinExistence type="inferred from homology"/>
<dbReference type="PROSITE" id="PS51318">
    <property type="entry name" value="TAT"/>
    <property type="match status" value="1"/>
</dbReference>
<dbReference type="Gene3D" id="1.25.40.880">
    <property type="entry name" value="Alkyl sulfatase, dimerisation domain"/>
    <property type="match status" value="1"/>
</dbReference>
<feature type="chain" id="PRO_5038991404" evidence="5">
    <location>
        <begin position="28"/>
        <end position="651"/>
    </location>
</feature>
<dbReference type="InterPro" id="IPR038536">
    <property type="entry name" value="Alkyl/aryl-sulf_dimr_sf"/>
</dbReference>
<comment type="caution">
    <text evidence="7">The sequence shown here is derived from an EMBL/GenBank/DDBJ whole genome shotgun (WGS) entry which is preliminary data.</text>
</comment>
<dbReference type="RefSeq" id="WP_184919002.1">
    <property type="nucleotide sequence ID" value="NZ_JACHJR010000001.1"/>
</dbReference>
<dbReference type="SMART" id="SM00849">
    <property type="entry name" value="Lactamase_B"/>
    <property type="match status" value="1"/>
</dbReference>
<dbReference type="InterPro" id="IPR044097">
    <property type="entry name" value="Bds1/SdsA1_MBL-fold"/>
</dbReference>
<feature type="domain" description="Metallo-beta-lactamase" evidence="6">
    <location>
        <begin position="132"/>
        <end position="351"/>
    </location>
</feature>
<keyword evidence="5" id="KW-0732">Signal</keyword>
<dbReference type="Pfam" id="PF00753">
    <property type="entry name" value="Lactamase_B"/>
    <property type="match status" value="1"/>
</dbReference>
<dbReference type="InterPro" id="IPR006311">
    <property type="entry name" value="TAT_signal"/>
</dbReference>
<evidence type="ECO:0000256" key="4">
    <source>
        <dbReference type="ARBA" id="ARBA00033751"/>
    </source>
</evidence>
<dbReference type="InterPro" id="IPR052195">
    <property type="entry name" value="Bact_Alkyl/Aryl-Sulfatase"/>
</dbReference>
<evidence type="ECO:0000256" key="5">
    <source>
        <dbReference type="SAM" id="SignalP"/>
    </source>
</evidence>
<keyword evidence="3" id="KW-0862">Zinc</keyword>
<evidence type="ECO:0000256" key="2">
    <source>
        <dbReference type="ARBA" id="ARBA00022801"/>
    </source>
</evidence>